<dbReference type="Proteomes" id="UP000626220">
    <property type="component" value="Unassembled WGS sequence"/>
</dbReference>
<dbReference type="InterPro" id="IPR045622">
    <property type="entry name" value="DUF6441"/>
</dbReference>
<evidence type="ECO:0000313" key="2">
    <source>
        <dbReference type="Proteomes" id="UP000626220"/>
    </source>
</evidence>
<dbReference type="RefSeq" id="WP_189682635.1">
    <property type="nucleotide sequence ID" value="NZ_BNCJ01000027.1"/>
</dbReference>
<sequence length="220" mass="24203">MRFDFSLTPDPAEDAERLIRLAERGITRAMNKAQLQLKGRWRSLIAAGGLGRKLANTVRGETYPSAGESLNAASLVYVRPNRGTDASAATVVDAHERGALIRSSSGFYLAIPIAEIGKMRAAGNKRITPLGWEQKTGRRLRFVYRKGRPALLVDDGTSIERTISDPVSWKRAGRQRKARKTTPIFVLLPQAKLRPKFDLGRAAEAIAGQLPSIIAAEWKD</sequence>
<accession>A0A8J3H3C4</accession>
<comment type="caution">
    <text evidence="1">The sequence shown here is derived from an EMBL/GenBank/DDBJ whole genome shotgun (WGS) entry which is preliminary data.</text>
</comment>
<organism evidence="1 2">
    <name type="scientific">Seohaeicola zhoushanensis</name>
    <dbReference type="NCBI Taxonomy" id="1569283"/>
    <lineage>
        <taxon>Bacteria</taxon>
        <taxon>Pseudomonadati</taxon>
        <taxon>Pseudomonadota</taxon>
        <taxon>Alphaproteobacteria</taxon>
        <taxon>Rhodobacterales</taxon>
        <taxon>Roseobacteraceae</taxon>
        <taxon>Seohaeicola</taxon>
    </lineage>
</organism>
<evidence type="ECO:0000313" key="1">
    <source>
        <dbReference type="EMBL" id="GHF71157.1"/>
    </source>
</evidence>
<keyword evidence="2" id="KW-1185">Reference proteome</keyword>
<dbReference type="AlphaFoldDB" id="A0A8J3H3C4"/>
<protein>
    <submittedName>
        <fullName evidence="1">Uncharacterized protein</fullName>
    </submittedName>
</protein>
<gene>
    <name evidence="1" type="ORF">GCM10017056_47590</name>
</gene>
<dbReference type="Pfam" id="PF20039">
    <property type="entry name" value="DUF6441"/>
    <property type="match status" value="1"/>
</dbReference>
<reference evidence="1" key="2">
    <citation type="submission" date="2020-09" db="EMBL/GenBank/DDBJ databases">
        <authorList>
            <person name="Sun Q."/>
            <person name="Kim S."/>
        </authorList>
    </citation>
    <scope>NUCLEOTIDE SEQUENCE</scope>
    <source>
        <strain evidence="1">KCTC 42650</strain>
    </source>
</reference>
<reference evidence="1" key="1">
    <citation type="journal article" date="2014" name="Int. J. Syst. Evol. Microbiol.">
        <title>Complete genome sequence of Corynebacterium casei LMG S-19264T (=DSM 44701T), isolated from a smear-ripened cheese.</title>
        <authorList>
            <consortium name="US DOE Joint Genome Institute (JGI-PGF)"/>
            <person name="Walter F."/>
            <person name="Albersmeier A."/>
            <person name="Kalinowski J."/>
            <person name="Ruckert C."/>
        </authorList>
    </citation>
    <scope>NUCLEOTIDE SEQUENCE</scope>
    <source>
        <strain evidence="1">KCTC 42650</strain>
    </source>
</reference>
<proteinExistence type="predicted"/>
<dbReference type="EMBL" id="BNCJ01000027">
    <property type="protein sequence ID" value="GHF71157.1"/>
    <property type="molecule type" value="Genomic_DNA"/>
</dbReference>
<name>A0A8J3H3C4_9RHOB</name>